<proteinExistence type="predicted"/>
<reference evidence="1" key="3">
    <citation type="submission" date="2010-09" db="EMBL/GenBank/DDBJ databases">
        <title>Annotation of Gaeumannomyces graminis var. tritici R3-111a-1.</title>
        <authorList>
            <consortium name="The Broad Institute Genome Sequencing Platform"/>
            <person name="Ma L.-J."/>
            <person name="Dead R."/>
            <person name="Young S.K."/>
            <person name="Zeng Q."/>
            <person name="Gargeya S."/>
            <person name="Fitzgerald M."/>
            <person name="Haas B."/>
            <person name="Abouelleil A."/>
            <person name="Alvarado L."/>
            <person name="Arachchi H.M."/>
            <person name="Berlin A."/>
            <person name="Brown A."/>
            <person name="Chapman S.B."/>
            <person name="Chen Z."/>
            <person name="Dunbar C."/>
            <person name="Freedman E."/>
            <person name="Gearin G."/>
            <person name="Gellesch M."/>
            <person name="Goldberg J."/>
            <person name="Griggs A."/>
            <person name="Gujja S."/>
            <person name="Heiman D."/>
            <person name="Howarth C."/>
            <person name="Larson L."/>
            <person name="Lui A."/>
            <person name="MacDonald P.J.P."/>
            <person name="Mehta T."/>
            <person name="Montmayeur A."/>
            <person name="Murphy C."/>
            <person name="Neiman D."/>
            <person name="Pearson M."/>
            <person name="Priest M."/>
            <person name="Roberts A."/>
            <person name="Saif S."/>
            <person name="Shea T."/>
            <person name="Shenoy N."/>
            <person name="Sisk P."/>
            <person name="Stolte C."/>
            <person name="Sykes S."/>
            <person name="Yandava C."/>
            <person name="Wortman J."/>
            <person name="Nusbaum C."/>
            <person name="Birren B."/>
        </authorList>
    </citation>
    <scope>NUCLEOTIDE SEQUENCE</scope>
    <source>
        <strain evidence="1">R3-111a-1</strain>
    </source>
</reference>
<reference evidence="2" key="4">
    <citation type="journal article" date="2015" name="G3 (Bethesda)">
        <title>Genome sequences of three phytopathogenic species of the Magnaporthaceae family of fungi.</title>
        <authorList>
            <person name="Okagaki L.H."/>
            <person name="Nunes C.C."/>
            <person name="Sailsbery J."/>
            <person name="Clay B."/>
            <person name="Brown D."/>
            <person name="John T."/>
            <person name="Oh Y."/>
            <person name="Young N."/>
            <person name="Fitzgerald M."/>
            <person name="Haas B.J."/>
            <person name="Zeng Q."/>
            <person name="Young S."/>
            <person name="Adiconis X."/>
            <person name="Fan L."/>
            <person name="Levin J.Z."/>
            <person name="Mitchell T.K."/>
            <person name="Okubara P.A."/>
            <person name="Farman M.L."/>
            <person name="Kohn L.M."/>
            <person name="Birren B."/>
            <person name="Ma L.-J."/>
            <person name="Dean R.A."/>
        </authorList>
    </citation>
    <scope>NUCLEOTIDE SEQUENCE</scope>
    <source>
        <strain evidence="2">R3-111a-1</strain>
    </source>
</reference>
<evidence type="ECO:0000313" key="1">
    <source>
        <dbReference type="EMBL" id="EJT73228.1"/>
    </source>
</evidence>
<keyword evidence="3" id="KW-1185">Reference proteome</keyword>
<dbReference type="AlphaFoldDB" id="J3P992"/>
<dbReference type="VEuPathDB" id="FungiDB:GGTG_10075"/>
<reference evidence="3" key="1">
    <citation type="submission" date="2010-07" db="EMBL/GenBank/DDBJ databases">
        <title>The genome sequence of Gaeumannomyces graminis var. tritici strain R3-111a-1.</title>
        <authorList>
            <consortium name="The Broad Institute Genome Sequencing Platform"/>
            <person name="Ma L.-J."/>
            <person name="Dead R."/>
            <person name="Young S."/>
            <person name="Zeng Q."/>
            <person name="Koehrsen M."/>
            <person name="Alvarado L."/>
            <person name="Berlin A."/>
            <person name="Chapman S.B."/>
            <person name="Chen Z."/>
            <person name="Freedman E."/>
            <person name="Gellesch M."/>
            <person name="Goldberg J."/>
            <person name="Griggs A."/>
            <person name="Gujja S."/>
            <person name="Heilman E.R."/>
            <person name="Heiman D."/>
            <person name="Hepburn T."/>
            <person name="Howarth C."/>
            <person name="Jen D."/>
            <person name="Larson L."/>
            <person name="Mehta T."/>
            <person name="Neiman D."/>
            <person name="Pearson M."/>
            <person name="Roberts A."/>
            <person name="Saif S."/>
            <person name="Shea T."/>
            <person name="Shenoy N."/>
            <person name="Sisk P."/>
            <person name="Stolte C."/>
            <person name="Sykes S."/>
            <person name="Walk T."/>
            <person name="White J."/>
            <person name="Yandava C."/>
            <person name="Haas B."/>
            <person name="Nusbaum C."/>
            <person name="Birren B."/>
        </authorList>
    </citation>
    <scope>NUCLEOTIDE SEQUENCE [LARGE SCALE GENOMIC DNA]</scope>
    <source>
        <strain evidence="3">R3-111a-1</strain>
    </source>
</reference>
<reference evidence="1" key="2">
    <citation type="submission" date="2010-07" db="EMBL/GenBank/DDBJ databases">
        <authorList>
            <consortium name="The Broad Institute Genome Sequencing Platform"/>
            <consortium name="Broad Institute Genome Sequencing Center for Infectious Disease"/>
            <person name="Ma L.-J."/>
            <person name="Dead R."/>
            <person name="Young S."/>
            <person name="Zeng Q."/>
            <person name="Koehrsen M."/>
            <person name="Alvarado L."/>
            <person name="Berlin A."/>
            <person name="Chapman S.B."/>
            <person name="Chen Z."/>
            <person name="Freedman E."/>
            <person name="Gellesch M."/>
            <person name="Goldberg J."/>
            <person name="Griggs A."/>
            <person name="Gujja S."/>
            <person name="Heilman E.R."/>
            <person name="Heiman D."/>
            <person name="Hepburn T."/>
            <person name="Howarth C."/>
            <person name="Jen D."/>
            <person name="Larson L."/>
            <person name="Mehta T."/>
            <person name="Neiman D."/>
            <person name="Pearson M."/>
            <person name="Roberts A."/>
            <person name="Saif S."/>
            <person name="Shea T."/>
            <person name="Shenoy N."/>
            <person name="Sisk P."/>
            <person name="Stolte C."/>
            <person name="Sykes S."/>
            <person name="Walk T."/>
            <person name="White J."/>
            <person name="Yandava C."/>
            <person name="Haas B."/>
            <person name="Nusbaum C."/>
            <person name="Birren B."/>
        </authorList>
    </citation>
    <scope>NUCLEOTIDE SEQUENCE</scope>
    <source>
        <strain evidence="1">R3-111a-1</strain>
    </source>
</reference>
<organism evidence="1">
    <name type="scientific">Gaeumannomyces tritici (strain R3-111a-1)</name>
    <name type="common">Wheat and barley take-all root rot fungus</name>
    <name type="synonym">Gaeumannomyces graminis var. tritici</name>
    <dbReference type="NCBI Taxonomy" id="644352"/>
    <lineage>
        <taxon>Eukaryota</taxon>
        <taxon>Fungi</taxon>
        <taxon>Dikarya</taxon>
        <taxon>Ascomycota</taxon>
        <taxon>Pezizomycotina</taxon>
        <taxon>Sordariomycetes</taxon>
        <taxon>Sordariomycetidae</taxon>
        <taxon>Magnaporthales</taxon>
        <taxon>Magnaporthaceae</taxon>
        <taxon>Gaeumannomyces</taxon>
    </lineage>
</organism>
<evidence type="ECO:0000313" key="2">
    <source>
        <dbReference type="EnsemblFungi" id="EJT73228"/>
    </source>
</evidence>
<gene>
    <name evidence="2" type="primary">20350533</name>
    <name evidence="1" type="ORF">GGTG_10075</name>
</gene>
<dbReference type="Proteomes" id="UP000006039">
    <property type="component" value="Unassembled WGS sequence"/>
</dbReference>
<protein>
    <submittedName>
        <fullName evidence="1 2">Uncharacterized protein</fullName>
    </submittedName>
</protein>
<evidence type="ECO:0000313" key="3">
    <source>
        <dbReference type="Proteomes" id="UP000006039"/>
    </source>
</evidence>
<sequence length="55" mass="5580">MLLREALAATLSTTEPNPLVGVSGESWAVVADVTSLSGGATLPAKDSSRTGQQHT</sequence>
<dbReference type="HOGENOM" id="CLU_3032488_0_0_1"/>
<name>J3P992_GAET3</name>
<dbReference type="RefSeq" id="XP_009226202.1">
    <property type="nucleotide sequence ID" value="XM_009227938.1"/>
</dbReference>
<dbReference type="EnsemblFungi" id="EJT73228">
    <property type="protein sequence ID" value="EJT73228"/>
    <property type="gene ID" value="GGTG_10075"/>
</dbReference>
<dbReference type="GeneID" id="20350533"/>
<accession>J3P992</accession>
<reference evidence="2" key="5">
    <citation type="submission" date="2018-04" db="UniProtKB">
        <authorList>
            <consortium name="EnsemblFungi"/>
        </authorList>
    </citation>
    <scope>IDENTIFICATION</scope>
    <source>
        <strain evidence="2">R3-111a-1</strain>
    </source>
</reference>
<dbReference type="EMBL" id="GL385399">
    <property type="protein sequence ID" value="EJT73228.1"/>
    <property type="molecule type" value="Genomic_DNA"/>
</dbReference>